<evidence type="ECO:0008006" key="4">
    <source>
        <dbReference type="Google" id="ProtNLM"/>
    </source>
</evidence>
<comment type="caution">
    <text evidence="2">The sequence shown here is derived from an EMBL/GenBank/DDBJ whole genome shotgun (WGS) entry which is preliminary data.</text>
</comment>
<organism evidence="2 3">
    <name type="scientific">Flavobacterium cheonanense</name>
    <dbReference type="NCBI Taxonomy" id="706183"/>
    <lineage>
        <taxon>Bacteria</taxon>
        <taxon>Pseudomonadati</taxon>
        <taxon>Bacteroidota</taxon>
        <taxon>Flavobacteriia</taxon>
        <taxon>Flavobacteriales</taxon>
        <taxon>Flavobacteriaceae</taxon>
        <taxon>Flavobacterium</taxon>
    </lineage>
</organism>
<keyword evidence="1" id="KW-0812">Transmembrane</keyword>
<name>A0ABP7VUU8_9FLAO</name>
<keyword evidence="1" id="KW-1133">Transmembrane helix</keyword>
<dbReference type="EMBL" id="BAABCT010000005">
    <property type="protein sequence ID" value="GAA4074411.1"/>
    <property type="molecule type" value="Genomic_DNA"/>
</dbReference>
<dbReference type="SUPFAM" id="SSF82185">
    <property type="entry name" value="Histone H3 K4-specific methyltransferase SET7/9 N-terminal domain"/>
    <property type="match status" value="1"/>
</dbReference>
<gene>
    <name evidence="2" type="ORF">GCM10022389_19960</name>
</gene>
<evidence type="ECO:0000313" key="2">
    <source>
        <dbReference type="EMBL" id="GAA4074411.1"/>
    </source>
</evidence>
<reference evidence="3" key="1">
    <citation type="journal article" date="2019" name="Int. J. Syst. Evol. Microbiol.">
        <title>The Global Catalogue of Microorganisms (GCM) 10K type strain sequencing project: providing services to taxonomists for standard genome sequencing and annotation.</title>
        <authorList>
            <consortium name="The Broad Institute Genomics Platform"/>
            <consortium name="The Broad Institute Genome Sequencing Center for Infectious Disease"/>
            <person name="Wu L."/>
            <person name="Ma J."/>
        </authorList>
    </citation>
    <scope>NUCLEOTIDE SEQUENCE [LARGE SCALE GENOMIC DNA]</scope>
    <source>
        <strain evidence="3">JCM 17069</strain>
    </source>
</reference>
<protein>
    <recommendedName>
        <fullName evidence="4">MORN repeat protein</fullName>
    </recommendedName>
</protein>
<evidence type="ECO:0000256" key="1">
    <source>
        <dbReference type="SAM" id="Phobius"/>
    </source>
</evidence>
<keyword evidence="3" id="KW-1185">Reference proteome</keyword>
<dbReference type="Proteomes" id="UP001500367">
    <property type="component" value="Unassembled WGS sequence"/>
</dbReference>
<dbReference type="Gene3D" id="2.20.110.10">
    <property type="entry name" value="Histone H3 K4-specific methyltransferase SET7/9 N-terminal domain"/>
    <property type="match status" value="1"/>
</dbReference>
<proteinExistence type="predicted"/>
<feature type="transmembrane region" description="Helical" evidence="1">
    <location>
        <begin position="72"/>
        <end position="92"/>
    </location>
</feature>
<sequence length="242" mass="26175">METKFFKCINPHCKYNIENDGNEFVLTSDEFPEKNNTGKFICLTNIDNVDCGLIEVDPSTLKNEGSKKPLNFKLIGSIAAGVLLIGGLVFFFSGKSSEVKTDETAAPPVIETPVVEAPVATPPPAEPVTETVAPEAPAPKAVEEAKPATTKKAVTNVATPKGTQTKKFPGGSKYVGEMKNGQMQGLGTFYYGQHELISPRDMKKRYAEAGDYLIGEFYEGKVVSGKLYDASNTLKEVIMIGR</sequence>
<keyword evidence="1" id="KW-0472">Membrane</keyword>
<accession>A0ABP7VUU8</accession>
<evidence type="ECO:0000313" key="3">
    <source>
        <dbReference type="Proteomes" id="UP001500367"/>
    </source>
</evidence>
<dbReference type="RefSeq" id="WP_344816567.1">
    <property type="nucleotide sequence ID" value="NZ_BAABCT010000005.1"/>
</dbReference>